<proteinExistence type="predicted"/>
<accession>A0A6J8AAW9</accession>
<feature type="transmembrane region" description="Helical" evidence="1">
    <location>
        <begin position="248"/>
        <end position="272"/>
    </location>
</feature>
<sequence>MCRDLMCIPGKVFANNTCIPLLQMTEDLCYVFAVHFDAVISENAQDVVGIDLIRELADEAFDDLITRLTNTSIYDNMKYKIANVPCSNIQTSFSGYLYFDICTSGIVSRLYIDSNLLHLMNLIVTLNQGGLIMTVKYESGAEAYDVPSLVDNIAVANLCTYQSVTPIRRGKLAMYYRVNELLLCTPIEFTTHEYEKQRNRVIKLQNSGHLLGSNDYLTVKNDHIRVCSYRYLQLISEKSNKHVELPMFITRAICNVLSLICLTLTFMTYILFV</sequence>
<evidence type="ECO:0000313" key="3">
    <source>
        <dbReference type="Proteomes" id="UP000507470"/>
    </source>
</evidence>
<gene>
    <name evidence="2" type="ORF">MCOR_5661</name>
</gene>
<reference evidence="2 3" key="1">
    <citation type="submission" date="2020-06" db="EMBL/GenBank/DDBJ databases">
        <authorList>
            <person name="Li R."/>
            <person name="Bekaert M."/>
        </authorList>
    </citation>
    <scope>NUCLEOTIDE SEQUENCE [LARGE SCALE GENOMIC DNA]</scope>
    <source>
        <strain evidence="3">wild</strain>
    </source>
</reference>
<evidence type="ECO:0000313" key="2">
    <source>
        <dbReference type="EMBL" id="CAC5364698.1"/>
    </source>
</evidence>
<dbReference type="AlphaFoldDB" id="A0A6J8AAW9"/>
<keyword evidence="1" id="KW-1133">Transmembrane helix</keyword>
<protein>
    <submittedName>
        <fullName evidence="2">ITFG1</fullName>
    </submittedName>
</protein>
<keyword evidence="1" id="KW-0812">Transmembrane</keyword>
<evidence type="ECO:0000256" key="1">
    <source>
        <dbReference type="SAM" id="Phobius"/>
    </source>
</evidence>
<keyword evidence="3" id="KW-1185">Reference proteome</keyword>
<dbReference type="EMBL" id="CACVKT020001044">
    <property type="protein sequence ID" value="CAC5364698.1"/>
    <property type="molecule type" value="Genomic_DNA"/>
</dbReference>
<dbReference type="Proteomes" id="UP000507470">
    <property type="component" value="Unassembled WGS sequence"/>
</dbReference>
<name>A0A6J8AAW9_MYTCO</name>
<dbReference type="OrthoDB" id="10622791at2759"/>
<organism evidence="2 3">
    <name type="scientific">Mytilus coruscus</name>
    <name type="common">Sea mussel</name>
    <dbReference type="NCBI Taxonomy" id="42192"/>
    <lineage>
        <taxon>Eukaryota</taxon>
        <taxon>Metazoa</taxon>
        <taxon>Spiralia</taxon>
        <taxon>Lophotrochozoa</taxon>
        <taxon>Mollusca</taxon>
        <taxon>Bivalvia</taxon>
        <taxon>Autobranchia</taxon>
        <taxon>Pteriomorphia</taxon>
        <taxon>Mytilida</taxon>
        <taxon>Mytiloidea</taxon>
        <taxon>Mytilidae</taxon>
        <taxon>Mytilinae</taxon>
        <taxon>Mytilus</taxon>
    </lineage>
</organism>
<keyword evidence="1" id="KW-0472">Membrane</keyword>